<organism evidence="11 12">
    <name type="scientific">Candidatus Kaiserbacteria bacterium RIFCSPHIGHO2_02_FULL_59_21</name>
    <dbReference type="NCBI Taxonomy" id="1798500"/>
    <lineage>
        <taxon>Bacteria</taxon>
        <taxon>Candidatus Kaiseribacteriota</taxon>
    </lineage>
</organism>
<evidence type="ECO:0000256" key="3">
    <source>
        <dbReference type="ARBA" id="ARBA00022692"/>
    </source>
</evidence>
<proteinExistence type="predicted"/>
<evidence type="ECO:0000256" key="6">
    <source>
        <dbReference type="ARBA" id="ARBA00022989"/>
    </source>
</evidence>
<dbReference type="GO" id="GO:0005886">
    <property type="term" value="C:plasma membrane"/>
    <property type="evidence" value="ECO:0007669"/>
    <property type="project" value="UniProtKB-SubCell"/>
</dbReference>
<dbReference type="GO" id="GO:0005524">
    <property type="term" value="F:ATP binding"/>
    <property type="evidence" value="ECO:0007669"/>
    <property type="project" value="UniProtKB-KW"/>
</dbReference>
<dbReference type="Proteomes" id="UP000178572">
    <property type="component" value="Unassembled WGS sequence"/>
</dbReference>
<dbReference type="EMBL" id="MFLN01000024">
    <property type="protein sequence ID" value="OGG67166.1"/>
    <property type="molecule type" value="Genomic_DNA"/>
</dbReference>
<dbReference type="FunFam" id="3.40.50.300:FF:000604">
    <property type="entry name" value="ABC transporter B family member 28"/>
    <property type="match status" value="1"/>
</dbReference>
<dbReference type="PROSITE" id="PS50893">
    <property type="entry name" value="ABC_TRANSPORTER_2"/>
    <property type="match status" value="1"/>
</dbReference>
<dbReference type="Pfam" id="PF00005">
    <property type="entry name" value="ABC_tran"/>
    <property type="match status" value="1"/>
</dbReference>
<keyword evidence="4" id="KW-0547">Nucleotide-binding</keyword>
<evidence type="ECO:0000256" key="4">
    <source>
        <dbReference type="ARBA" id="ARBA00022741"/>
    </source>
</evidence>
<dbReference type="SUPFAM" id="SSF90123">
    <property type="entry name" value="ABC transporter transmembrane region"/>
    <property type="match status" value="1"/>
</dbReference>
<dbReference type="SUPFAM" id="SSF52540">
    <property type="entry name" value="P-loop containing nucleoside triphosphate hydrolases"/>
    <property type="match status" value="1"/>
</dbReference>
<sequence length="598" mass="65610">MRTLAFAPGRLVAIARLARRAYGPYKRSILALALLGFLGGILEGIGINAVIPLLTLVLGLPDSAPDFLSRVIEQLFAFAGMPFLPRYILSFIVVLFIAKSAVSLALTYIQIVIAAKYERETRSRLFSAVLHASWPYLIKQKLGNLETALMIDAPASSALLSKMSFTILLATSTLIYLAVAFSISPLVTLSTLLLGVLIFVTFRPLMSRVHARSRSRTEAYRDTVHHVTEHVGGLKTVKALGVEAPAIARGEGLFESIKALSVRIGFLQQLASQTVAPIGVVYIAAILALAFKTPFISFAALPAVLYLIYRIFTYVQQLQNNVQYMSELVPHLERIIAYEESAGGNVESEKGILPFSFERELAFRNVSFSYEPEREVLQGASFGIPKGSMVGIVGPSGAGKTTCVDLMLRLLEPSAGVIALDDIDSRTIVLSAWRQRIAYVSQDLFLIQDTIRNNIRFYDETISDEEVWSAAKSAHIDAFIKKCPDGLDTMVGERGIQLSAGERQRIVIARALVRKPELLILDEATSSLDNESEAHIKRVIGELKGRVTIVAIAHRLSTIMDSDTLVVLSEGRVVETGSPRALLADTNSYFYKVYSINQ</sequence>
<feature type="transmembrane region" description="Helical" evidence="8">
    <location>
        <begin position="91"/>
        <end position="115"/>
    </location>
</feature>
<keyword evidence="7 8" id="KW-0472">Membrane</keyword>
<dbReference type="Gene3D" id="3.40.50.300">
    <property type="entry name" value="P-loop containing nucleotide triphosphate hydrolases"/>
    <property type="match status" value="1"/>
</dbReference>
<evidence type="ECO:0000256" key="1">
    <source>
        <dbReference type="ARBA" id="ARBA00004651"/>
    </source>
</evidence>
<dbReference type="InterPro" id="IPR036640">
    <property type="entry name" value="ABC1_TM_sf"/>
</dbReference>
<dbReference type="PROSITE" id="PS00211">
    <property type="entry name" value="ABC_TRANSPORTER_1"/>
    <property type="match status" value="1"/>
</dbReference>
<keyword evidence="3 8" id="KW-0812">Transmembrane</keyword>
<dbReference type="PANTHER" id="PTHR43394">
    <property type="entry name" value="ATP-DEPENDENT PERMEASE MDL1, MITOCHONDRIAL"/>
    <property type="match status" value="1"/>
</dbReference>
<reference evidence="11 12" key="1">
    <citation type="journal article" date="2016" name="Nat. Commun.">
        <title>Thousands of microbial genomes shed light on interconnected biogeochemical processes in an aquifer system.</title>
        <authorList>
            <person name="Anantharaman K."/>
            <person name="Brown C.T."/>
            <person name="Hug L.A."/>
            <person name="Sharon I."/>
            <person name="Castelle C.J."/>
            <person name="Probst A.J."/>
            <person name="Thomas B.C."/>
            <person name="Singh A."/>
            <person name="Wilkins M.J."/>
            <person name="Karaoz U."/>
            <person name="Brodie E.L."/>
            <person name="Williams K.H."/>
            <person name="Hubbard S.S."/>
            <person name="Banfield J.F."/>
        </authorList>
    </citation>
    <scope>NUCLEOTIDE SEQUENCE [LARGE SCALE GENOMIC DNA]</scope>
</reference>
<keyword evidence="5" id="KW-0067">ATP-binding</keyword>
<evidence type="ECO:0000256" key="7">
    <source>
        <dbReference type="ARBA" id="ARBA00023136"/>
    </source>
</evidence>
<dbReference type="Gene3D" id="1.20.1560.10">
    <property type="entry name" value="ABC transporter type 1, transmembrane domain"/>
    <property type="match status" value="1"/>
</dbReference>
<protein>
    <recommendedName>
        <fullName evidence="13">ABC transporter ATP-binding protein</fullName>
    </recommendedName>
</protein>
<feature type="domain" description="ABC transmembrane type-1" evidence="10">
    <location>
        <begin position="65"/>
        <end position="327"/>
    </location>
</feature>
<dbReference type="GO" id="GO:0015421">
    <property type="term" value="F:ABC-type oligopeptide transporter activity"/>
    <property type="evidence" value="ECO:0007669"/>
    <property type="project" value="TreeGrafter"/>
</dbReference>
<evidence type="ECO:0000259" key="10">
    <source>
        <dbReference type="PROSITE" id="PS50929"/>
    </source>
</evidence>
<feature type="domain" description="ABC transporter" evidence="9">
    <location>
        <begin position="361"/>
        <end position="595"/>
    </location>
</feature>
<dbReference type="PROSITE" id="PS50929">
    <property type="entry name" value="ABC_TM1F"/>
    <property type="match status" value="1"/>
</dbReference>
<keyword evidence="2" id="KW-0813">Transport</keyword>
<dbReference type="Pfam" id="PF00664">
    <property type="entry name" value="ABC_membrane"/>
    <property type="match status" value="1"/>
</dbReference>
<dbReference type="InterPro" id="IPR011527">
    <property type="entry name" value="ABC1_TM_dom"/>
</dbReference>
<dbReference type="InterPro" id="IPR027417">
    <property type="entry name" value="P-loop_NTPase"/>
</dbReference>
<dbReference type="SMART" id="SM00382">
    <property type="entry name" value="AAA"/>
    <property type="match status" value="1"/>
</dbReference>
<evidence type="ECO:0000256" key="2">
    <source>
        <dbReference type="ARBA" id="ARBA00022448"/>
    </source>
</evidence>
<dbReference type="AlphaFoldDB" id="A0A1F6E0J9"/>
<feature type="transmembrane region" description="Helical" evidence="8">
    <location>
        <begin position="165"/>
        <end position="183"/>
    </location>
</feature>
<comment type="subcellular location">
    <subcellularLocation>
        <location evidence="1">Cell membrane</location>
        <topology evidence="1">Multi-pass membrane protein</topology>
    </subcellularLocation>
</comment>
<evidence type="ECO:0000313" key="12">
    <source>
        <dbReference type="Proteomes" id="UP000178572"/>
    </source>
</evidence>
<evidence type="ECO:0000313" key="11">
    <source>
        <dbReference type="EMBL" id="OGG67166.1"/>
    </source>
</evidence>
<evidence type="ECO:0000259" key="9">
    <source>
        <dbReference type="PROSITE" id="PS50893"/>
    </source>
</evidence>
<feature type="transmembrane region" description="Helical" evidence="8">
    <location>
        <begin position="189"/>
        <end position="206"/>
    </location>
</feature>
<keyword evidence="6 8" id="KW-1133">Transmembrane helix</keyword>
<comment type="caution">
    <text evidence="11">The sequence shown here is derived from an EMBL/GenBank/DDBJ whole genome shotgun (WGS) entry which is preliminary data.</text>
</comment>
<feature type="transmembrane region" description="Helical" evidence="8">
    <location>
        <begin position="270"/>
        <end position="289"/>
    </location>
</feature>
<evidence type="ECO:0008006" key="13">
    <source>
        <dbReference type="Google" id="ProtNLM"/>
    </source>
</evidence>
<dbReference type="InterPro" id="IPR003439">
    <property type="entry name" value="ABC_transporter-like_ATP-bd"/>
</dbReference>
<dbReference type="GO" id="GO:0016887">
    <property type="term" value="F:ATP hydrolysis activity"/>
    <property type="evidence" value="ECO:0007669"/>
    <property type="project" value="InterPro"/>
</dbReference>
<name>A0A1F6E0J9_9BACT</name>
<dbReference type="PANTHER" id="PTHR43394:SF1">
    <property type="entry name" value="ATP-BINDING CASSETTE SUB-FAMILY B MEMBER 10, MITOCHONDRIAL"/>
    <property type="match status" value="1"/>
</dbReference>
<accession>A0A1F6E0J9</accession>
<evidence type="ECO:0000256" key="5">
    <source>
        <dbReference type="ARBA" id="ARBA00022840"/>
    </source>
</evidence>
<dbReference type="STRING" id="1798500.A3C21_04370"/>
<dbReference type="InterPro" id="IPR039421">
    <property type="entry name" value="Type_1_exporter"/>
</dbReference>
<gene>
    <name evidence="11" type="ORF">A3C21_04370</name>
</gene>
<dbReference type="InterPro" id="IPR003593">
    <property type="entry name" value="AAA+_ATPase"/>
</dbReference>
<dbReference type="InterPro" id="IPR017871">
    <property type="entry name" value="ABC_transporter-like_CS"/>
</dbReference>
<dbReference type="GO" id="GO:0005737">
    <property type="term" value="C:cytoplasm"/>
    <property type="evidence" value="ECO:0007669"/>
    <property type="project" value="UniProtKB-ARBA"/>
</dbReference>
<evidence type="ECO:0000256" key="8">
    <source>
        <dbReference type="SAM" id="Phobius"/>
    </source>
</evidence>
<feature type="transmembrane region" description="Helical" evidence="8">
    <location>
        <begin position="30"/>
        <end position="60"/>
    </location>
</feature>